<dbReference type="SMART" id="SM00487">
    <property type="entry name" value="DEXDc"/>
    <property type="match status" value="1"/>
</dbReference>
<dbReference type="Pfam" id="PF00176">
    <property type="entry name" value="SNF2-rel_dom"/>
    <property type="match status" value="1"/>
</dbReference>
<dbReference type="InterPro" id="IPR014001">
    <property type="entry name" value="Helicase_ATP-bd"/>
</dbReference>
<name>A0A533Q8A5_9BACT</name>
<evidence type="ECO:0000313" key="4">
    <source>
        <dbReference type="EMBL" id="TLD40892.1"/>
    </source>
</evidence>
<dbReference type="GO" id="GO:0005524">
    <property type="term" value="F:ATP binding"/>
    <property type="evidence" value="ECO:0007669"/>
    <property type="project" value="InterPro"/>
</dbReference>
<comment type="caution">
    <text evidence="4">The sequence shown here is derived from an EMBL/GenBank/DDBJ whole genome shotgun (WGS) entry which is preliminary data.</text>
</comment>
<evidence type="ECO:0000256" key="1">
    <source>
        <dbReference type="PROSITE-ProRule" id="PRU00325"/>
    </source>
</evidence>
<dbReference type="InterPro" id="IPR000330">
    <property type="entry name" value="SNF2_N"/>
</dbReference>
<evidence type="ECO:0000313" key="5">
    <source>
        <dbReference type="Proteomes" id="UP000319783"/>
    </source>
</evidence>
<dbReference type="Gene3D" id="3.40.50.10810">
    <property type="entry name" value="Tandem AAA-ATPase domain"/>
    <property type="match status" value="1"/>
</dbReference>
<dbReference type="EMBL" id="SULG01000073">
    <property type="protein sequence ID" value="TLD40892.1"/>
    <property type="molecule type" value="Genomic_DNA"/>
</dbReference>
<dbReference type="PANTHER" id="PTHR10799">
    <property type="entry name" value="SNF2/RAD54 HELICASE FAMILY"/>
    <property type="match status" value="1"/>
</dbReference>
<dbReference type="InterPro" id="IPR038718">
    <property type="entry name" value="SNF2-like_sf"/>
</dbReference>
<sequence length="613" mass="70333">MSTFALDSITVKYIKSITSGSVYDRGFLYYKNGRVRNIKYCYGELTAEVTGSELDPYLVEIFSDEDEIYDIQCTCLYASEGETCKHTVATLLQWIENRDKKNAYRLLVPKQRTGFNPLPFEIPQLKLTADDDFPFCNHDNPVHILGKIFSELGNFNLKVDLLNGGPQLELKLISHGAGETVMHISPEKSPNVFEKLTEMQSSDTIELSEQVIQAKLCKTPLIPHLRADVNEQGHVELSPILKMKGSGKKNQTFLWEQLRAQRINTQWIWHNNSYRHLAPIPHNLIPYFNNEKPLTYKGKEVVDFLKNDFCQLLTEPSFNPSDRLKRVELHRNPNISCMQVEVCDKDWLWLDPTYKIGKHTITLPEILACIDNGHCIQKDMDYIEIPKDIMDLWQRGSGTIENGRIKMPKLGYLRTRVECDKDVKVAACEETKKFLMSFDRITPPHPAPSVTSYNGDLRTYQRTGYDWLWFLHTNNFHGILADEMGLGKTHQAMVLILAALQKEANLPNLIICPTSVLDHWQSKFQVYAPELKLALFYGKERNVLLSNSLPSVVLTTYSILSRDVENLNKIQWNYIVLDEAQKIKNHTTQMSMATKSLKAHTAWHSQVPLLKTG</sequence>
<proteinExistence type="predicted"/>
<organism evidence="4 5">
    <name type="scientific">Candidatus Jettenia ecosi</name>
    <dbReference type="NCBI Taxonomy" id="2494326"/>
    <lineage>
        <taxon>Bacteria</taxon>
        <taxon>Pseudomonadati</taxon>
        <taxon>Planctomycetota</taxon>
        <taxon>Candidatus Brocadiia</taxon>
        <taxon>Candidatus Brocadiales</taxon>
        <taxon>Candidatus Brocadiaceae</taxon>
        <taxon>Candidatus Jettenia</taxon>
    </lineage>
</organism>
<evidence type="ECO:0000259" key="3">
    <source>
        <dbReference type="PROSITE" id="PS51192"/>
    </source>
</evidence>
<accession>A0A533Q8A5</accession>
<feature type="domain" description="SWIM-type" evidence="2">
    <location>
        <begin position="57"/>
        <end position="95"/>
    </location>
</feature>
<protein>
    <submittedName>
        <fullName evidence="4">Snf2 family protein</fullName>
    </submittedName>
</protein>
<dbReference type="GO" id="GO:0008270">
    <property type="term" value="F:zinc ion binding"/>
    <property type="evidence" value="ECO:0007669"/>
    <property type="project" value="UniProtKB-KW"/>
</dbReference>
<feature type="domain" description="Helicase ATP-binding" evidence="3">
    <location>
        <begin position="469"/>
        <end position="613"/>
    </location>
</feature>
<dbReference type="Proteomes" id="UP000319783">
    <property type="component" value="Unassembled WGS sequence"/>
</dbReference>
<reference evidence="4 5" key="1">
    <citation type="submission" date="2019-04" db="EMBL/GenBank/DDBJ databases">
        <title>Genome of a novel bacterium Candidatus Jettenia ecosi reconstructed from metagenome of an anammox bioreactor.</title>
        <authorList>
            <person name="Mardanov A.V."/>
            <person name="Beletsky A.V."/>
            <person name="Ravin N.V."/>
            <person name="Botchkova E.A."/>
            <person name="Litti Y.V."/>
            <person name="Nozhevnikova A.N."/>
        </authorList>
    </citation>
    <scope>NUCLEOTIDE SEQUENCE [LARGE SCALE GENOMIC DNA]</scope>
    <source>
        <strain evidence="4">J2</strain>
    </source>
</reference>
<dbReference type="InterPro" id="IPR007527">
    <property type="entry name" value="Znf_SWIM"/>
</dbReference>
<keyword evidence="1" id="KW-0862">Zinc</keyword>
<dbReference type="PROSITE" id="PS50966">
    <property type="entry name" value="ZF_SWIM"/>
    <property type="match status" value="1"/>
</dbReference>
<dbReference type="SUPFAM" id="SSF52540">
    <property type="entry name" value="P-loop containing nucleoside triphosphate hydrolases"/>
    <property type="match status" value="1"/>
</dbReference>
<dbReference type="PROSITE" id="PS51192">
    <property type="entry name" value="HELICASE_ATP_BIND_1"/>
    <property type="match status" value="1"/>
</dbReference>
<gene>
    <name evidence="4" type="ORF">JETT_2850</name>
</gene>
<keyword evidence="1" id="KW-0863">Zinc-finger</keyword>
<dbReference type="AlphaFoldDB" id="A0A533Q8A5"/>
<keyword evidence="1" id="KW-0479">Metal-binding</keyword>
<dbReference type="InterPro" id="IPR027417">
    <property type="entry name" value="P-loop_NTPase"/>
</dbReference>
<evidence type="ECO:0000259" key="2">
    <source>
        <dbReference type="PROSITE" id="PS50966"/>
    </source>
</evidence>